<dbReference type="Pfam" id="PF01022">
    <property type="entry name" value="HTH_5"/>
    <property type="match status" value="1"/>
</dbReference>
<dbReference type="PANTHER" id="PTHR33154">
    <property type="entry name" value="TRANSCRIPTIONAL REGULATOR, ARSR FAMILY"/>
    <property type="match status" value="1"/>
</dbReference>
<protein>
    <recommendedName>
        <fullName evidence="4">HTH arsR-type domain-containing protein</fullName>
    </recommendedName>
</protein>
<dbReference type="PROSITE" id="PS50987">
    <property type="entry name" value="HTH_ARSR_2"/>
    <property type="match status" value="1"/>
</dbReference>
<organism evidence="5 6">
    <name type="scientific">Candidatus Kaiserbacteria bacterium RIFCSPLOWO2_01_FULL_53_17</name>
    <dbReference type="NCBI Taxonomy" id="1798511"/>
    <lineage>
        <taxon>Bacteria</taxon>
        <taxon>Candidatus Kaiseribacteriota</taxon>
    </lineage>
</organism>
<dbReference type="EMBL" id="MFLY01000035">
    <property type="protein sequence ID" value="OGG72697.1"/>
    <property type="molecule type" value="Genomic_DNA"/>
</dbReference>
<dbReference type="NCBIfam" id="NF033788">
    <property type="entry name" value="HTH_metalloreg"/>
    <property type="match status" value="1"/>
</dbReference>
<dbReference type="InterPro" id="IPR036390">
    <property type="entry name" value="WH_DNA-bd_sf"/>
</dbReference>
<proteinExistence type="predicted"/>
<keyword evidence="3" id="KW-0804">Transcription</keyword>
<gene>
    <name evidence="5" type="ORF">A3A38_00735</name>
</gene>
<dbReference type="SMART" id="SM00418">
    <property type="entry name" value="HTH_ARSR"/>
    <property type="match status" value="1"/>
</dbReference>
<dbReference type="CDD" id="cd00090">
    <property type="entry name" value="HTH_ARSR"/>
    <property type="match status" value="1"/>
</dbReference>
<evidence type="ECO:0000256" key="2">
    <source>
        <dbReference type="ARBA" id="ARBA00023125"/>
    </source>
</evidence>
<evidence type="ECO:0000256" key="1">
    <source>
        <dbReference type="ARBA" id="ARBA00023015"/>
    </source>
</evidence>
<evidence type="ECO:0000259" key="4">
    <source>
        <dbReference type="PROSITE" id="PS50987"/>
    </source>
</evidence>
<dbReference type="InterPro" id="IPR036388">
    <property type="entry name" value="WH-like_DNA-bd_sf"/>
</dbReference>
<evidence type="ECO:0000256" key="3">
    <source>
        <dbReference type="ARBA" id="ARBA00023163"/>
    </source>
</evidence>
<feature type="domain" description="HTH arsR-type" evidence="4">
    <location>
        <begin position="6"/>
        <end position="97"/>
    </location>
</feature>
<evidence type="ECO:0000313" key="5">
    <source>
        <dbReference type="EMBL" id="OGG72697.1"/>
    </source>
</evidence>
<dbReference type="InterPro" id="IPR001845">
    <property type="entry name" value="HTH_ArsR_DNA-bd_dom"/>
</dbReference>
<dbReference type="AlphaFoldDB" id="A0A1F6EGC7"/>
<dbReference type="Gene3D" id="1.10.10.10">
    <property type="entry name" value="Winged helix-like DNA-binding domain superfamily/Winged helix DNA-binding domain"/>
    <property type="match status" value="1"/>
</dbReference>
<keyword evidence="1" id="KW-0805">Transcription regulation</keyword>
<reference evidence="5 6" key="1">
    <citation type="journal article" date="2016" name="Nat. Commun.">
        <title>Thousands of microbial genomes shed light on interconnected biogeochemical processes in an aquifer system.</title>
        <authorList>
            <person name="Anantharaman K."/>
            <person name="Brown C.T."/>
            <person name="Hug L.A."/>
            <person name="Sharon I."/>
            <person name="Castelle C.J."/>
            <person name="Probst A.J."/>
            <person name="Thomas B.C."/>
            <person name="Singh A."/>
            <person name="Wilkins M.J."/>
            <person name="Karaoz U."/>
            <person name="Brodie E.L."/>
            <person name="Williams K.H."/>
            <person name="Hubbard S.S."/>
            <person name="Banfield J.F."/>
        </authorList>
    </citation>
    <scope>NUCLEOTIDE SEQUENCE [LARGE SCALE GENOMIC DNA]</scope>
</reference>
<dbReference type="SUPFAM" id="SSF46785">
    <property type="entry name" value="Winged helix' DNA-binding domain"/>
    <property type="match status" value="1"/>
</dbReference>
<dbReference type="GO" id="GO:0003700">
    <property type="term" value="F:DNA-binding transcription factor activity"/>
    <property type="evidence" value="ECO:0007669"/>
    <property type="project" value="InterPro"/>
</dbReference>
<dbReference type="PANTHER" id="PTHR33154:SF33">
    <property type="entry name" value="TRANSCRIPTIONAL REPRESSOR SDPR"/>
    <property type="match status" value="1"/>
</dbReference>
<comment type="caution">
    <text evidence="5">The sequence shown here is derived from an EMBL/GenBank/DDBJ whole genome shotgun (WGS) entry which is preliminary data.</text>
</comment>
<keyword evidence="2" id="KW-0238">DNA-binding</keyword>
<accession>A0A1F6EGC7</accession>
<name>A0A1F6EGC7_9BACT</name>
<dbReference type="InterPro" id="IPR011991">
    <property type="entry name" value="ArsR-like_HTH"/>
</dbReference>
<evidence type="ECO:0000313" key="6">
    <source>
        <dbReference type="Proteomes" id="UP000177306"/>
    </source>
</evidence>
<dbReference type="Proteomes" id="UP000177306">
    <property type="component" value="Unassembled WGS sequence"/>
</dbReference>
<dbReference type="InterPro" id="IPR051081">
    <property type="entry name" value="HTH_MetalResp_TranReg"/>
</dbReference>
<dbReference type="GO" id="GO:0003677">
    <property type="term" value="F:DNA binding"/>
    <property type="evidence" value="ECO:0007669"/>
    <property type="project" value="UniProtKB-KW"/>
</dbReference>
<sequence length="97" mass="10930">MIQRGLDTSVTIRETEKIFKALANRRRLAVVRYLQKESVATVGDIAHEIPLSFKATSKHLGILFAANIVEREQVSLNMNYRLVQPLHSVTKTALSLI</sequence>